<comment type="caution">
    <text evidence="9">The sequence shown here is derived from an EMBL/GenBank/DDBJ whole genome shotgun (WGS) entry which is preliminary data.</text>
</comment>
<comment type="subunit">
    <text evidence="3 7">The complex is composed of two ATP-binding proteins (PstB), two transmembrane proteins (PstC and PstA) and a solute-binding protein (PstS).</text>
</comment>
<dbReference type="Pfam" id="PF12849">
    <property type="entry name" value="PBP_like_2"/>
    <property type="match status" value="1"/>
</dbReference>
<keyword evidence="10" id="KW-1185">Reference proteome</keyword>
<proteinExistence type="inferred from homology"/>
<keyword evidence="6 7" id="KW-0592">Phosphate transport</keyword>
<dbReference type="PANTHER" id="PTHR42996:SF1">
    <property type="entry name" value="PHOSPHATE-BINDING PROTEIN PSTS"/>
    <property type="match status" value="1"/>
</dbReference>
<evidence type="ECO:0000256" key="6">
    <source>
        <dbReference type="ARBA" id="ARBA00022592"/>
    </source>
</evidence>
<protein>
    <recommendedName>
        <fullName evidence="4 7">Phosphate-binding protein PstS</fullName>
    </recommendedName>
</protein>
<dbReference type="Proteomes" id="UP000689967">
    <property type="component" value="Unassembled WGS sequence"/>
</dbReference>
<sequence length="331" mass="35604">MAQTVPTVTGAGATFPRPLYERWSVQARDAGVAQLNYQSIGSGGGINQITARTVDFGASDAPLTTEQLTERKLLQFPTVMGSVVLSANLPGVADQALKLTPEVIADIFLGKITRWRDPKIVELNRDVTIPNMPLSVAYRADGSGTTWVWTTYLSRISEEWKNGPGAGTSVRWPVGNGARGNEGVSNIIRNSPGTIGYIENAYAVVNRMPTTQIRNKSGNFVRAQPPAFNATAAAANWNVPNFAADTIDLNGATVWPITSPTYILLPMDPPAEKVAGNQNAMRFFDWAFKNGAEAATRLEYIPLPASAHELVRAAWTANVKGPNGQALWPVG</sequence>
<evidence type="ECO:0000256" key="4">
    <source>
        <dbReference type="ARBA" id="ARBA00021889"/>
    </source>
</evidence>
<dbReference type="PANTHER" id="PTHR42996">
    <property type="entry name" value="PHOSPHATE-BINDING PROTEIN PSTS"/>
    <property type="match status" value="1"/>
</dbReference>
<comment type="function">
    <text evidence="1 7">Part of the ABC transporter complex PstSACB involved in phosphate import.</text>
</comment>
<dbReference type="InterPro" id="IPR050962">
    <property type="entry name" value="Phosphate-bind_PstS"/>
</dbReference>
<name>A0ABS6H9B0_9PROT</name>
<dbReference type="NCBIfam" id="TIGR00975">
    <property type="entry name" value="3a0107s03"/>
    <property type="match status" value="1"/>
</dbReference>
<evidence type="ECO:0000256" key="5">
    <source>
        <dbReference type="ARBA" id="ARBA00022448"/>
    </source>
</evidence>
<reference evidence="9 10" key="1">
    <citation type="submission" date="2021-01" db="EMBL/GenBank/DDBJ databases">
        <title>Roseomonas sp. nov, a bacterium isolated from an oil production mixture in Yumen Oilfield.</title>
        <authorList>
            <person name="Wu D."/>
        </authorList>
    </citation>
    <scope>NUCLEOTIDE SEQUENCE [LARGE SCALE GENOMIC DNA]</scope>
    <source>
        <strain evidence="9 10">ROY-5-3</strain>
    </source>
</reference>
<evidence type="ECO:0000256" key="3">
    <source>
        <dbReference type="ARBA" id="ARBA00011529"/>
    </source>
</evidence>
<comment type="similarity">
    <text evidence="2 7">Belongs to the PstS family.</text>
</comment>
<keyword evidence="5 7" id="KW-0813">Transport</keyword>
<evidence type="ECO:0000256" key="2">
    <source>
        <dbReference type="ARBA" id="ARBA00008725"/>
    </source>
</evidence>
<dbReference type="InterPro" id="IPR005673">
    <property type="entry name" value="ABC_phos-bd_PstS"/>
</dbReference>
<evidence type="ECO:0000256" key="1">
    <source>
        <dbReference type="ARBA" id="ARBA00002841"/>
    </source>
</evidence>
<evidence type="ECO:0000313" key="10">
    <source>
        <dbReference type="Proteomes" id="UP000689967"/>
    </source>
</evidence>
<dbReference type="CDD" id="cd13565">
    <property type="entry name" value="PBP2_PstS"/>
    <property type="match status" value="1"/>
</dbReference>
<dbReference type="PIRSF" id="PIRSF002756">
    <property type="entry name" value="PstS"/>
    <property type="match status" value="1"/>
</dbReference>
<feature type="domain" description="PBP" evidence="8">
    <location>
        <begin position="2"/>
        <end position="288"/>
    </location>
</feature>
<evidence type="ECO:0000259" key="8">
    <source>
        <dbReference type="Pfam" id="PF12849"/>
    </source>
</evidence>
<accession>A0ABS6H9B0</accession>
<dbReference type="InterPro" id="IPR024370">
    <property type="entry name" value="PBP_domain"/>
</dbReference>
<dbReference type="NCBIfam" id="NF008171">
    <property type="entry name" value="PRK10918.1"/>
    <property type="match status" value="1"/>
</dbReference>
<dbReference type="EMBL" id="JAERQM010000004">
    <property type="protein sequence ID" value="MBU8545300.1"/>
    <property type="molecule type" value="Genomic_DNA"/>
</dbReference>
<gene>
    <name evidence="9" type="primary">pstS</name>
    <name evidence="9" type="ORF">JJQ90_16375</name>
</gene>
<evidence type="ECO:0000256" key="7">
    <source>
        <dbReference type="PIRNR" id="PIRNR002756"/>
    </source>
</evidence>
<organism evidence="9 10">
    <name type="scientific">Falsiroseomonas oleicola</name>
    <dbReference type="NCBI Taxonomy" id="2801474"/>
    <lineage>
        <taxon>Bacteria</taxon>
        <taxon>Pseudomonadati</taxon>
        <taxon>Pseudomonadota</taxon>
        <taxon>Alphaproteobacteria</taxon>
        <taxon>Acetobacterales</taxon>
        <taxon>Roseomonadaceae</taxon>
        <taxon>Falsiroseomonas</taxon>
    </lineage>
</organism>
<evidence type="ECO:0000313" key="9">
    <source>
        <dbReference type="EMBL" id="MBU8545300.1"/>
    </source>
</evidence>